<proteinExistence type="predicted"/>
<dbReference type="SUPFAM" id="SSF58022">
    <property type="entry name" value="XRCC4, C-terminal oligomerization domain"/>
    <property type="match status" value="1"/>
</dbReference>
<dbReference type="Proteomes" id="UP001610432">
    <property type="component" value="Unassembled WGS sequence"/>
</dbReference>
<name>A0ABR4LFY6_9EURO</name>
<feature type="region of interest" description="Disordered" evidence="2">
    <location>
        <begin position="233"/>
        <end position="377"/>
    </location>
</feature>
<evidence type="ECO:0000256" key="2">
    <source>
        <dbReference type="SAM" id="MobiDB-lite"/>
    </source>
</evidence>
<evidence type="ECO:0000256" key="1">
    <source>
        <dbReference type="SAM" id="Coils"/>
    </source>
</evidence>
<keyword evidence="1" id="KW-0175">Coiled coil</keyword>
<comment type="caution">
    <text evidence="3">The sequence shown here is derived from an EMBL/GenBank/DDBJ whole genome shotgun (WGS) entry which is preliminary data.</text>
</comment>
<accession>A0ABR4LFY6</accession>
<protein>
    <recommendedName>
        <fullName evidence="5">DNA repair protein XRCC4</fullName>
    </recommendedName>
</protein>
<dbReference type="Gene3D" id="1.20.5.370">
    <property type="match status" value="1"/>
</dbReference>
<dbReference type="RefSeq" id="XP_070882433.1">
    <property type="nucleotide sequence ID" value="XM_071033691.1"/>
</dbReference>
<reference evidence="3 4" key="1">
    <citation type="submission" date="2024-07" db="EMBL/GenBank/DDBJ databases">
        <title>Section-level genome sequencing and comparative genomics of Aspergillus sections Usti and Cavernicolus.</title>
        <authorList>
            <consortium name="Lawrence Berkeley National Laboratory"/>
            <person name="Nybo J.L."/>
            <person name="Vesth T.C."/>
            <person name="Theobald S."/>
            <person name="Frisvad J.C."/>
            <person name="Larsen T.O."/>
            <person name="Kjaerboelling I."/>
            <person name="Rothschild-Mancinelli K."/>
            <person name="Lyhne E.K."/>
            <person name="Kogle M.E."/>
            <person name="Barry K."/>
            <person name="Clum A."/>
            <person name="Na H."/>
            <person name="Ledsgaard L."/>
            <person name="Lin J."/>
            <person name="Lipzen A."/>
            <person name="Kuo A."/>
            <person name="Riley R."/>
            <person name="Mondo S."/>
            <person name="Labutti K."/>
            <person name="Haridas S."/>
            <person name="Pangalinan J."/>
            <person name="Salamov A.A."/>
            <person name="Simmons B.A."/>
            <person name="Magnuson J.K."/>
            <person name="Chen J."/>
            <person name="Drula E."/>
            <person name="Henrissat B."/>
            <person name="Wiebenga A."/>
            <person name="Lubbers R.J."/>
            <person name="Gomes A.C."/>
            <person name="Macurrencykelacurrency M.R."/>
            <person name="Stajich J."/>
            <person name="Grigoriev I.V."/>
            <person name="Mortensen U.H."/>
            <person name="De Vries R.P."/>
            <person name="Baker S.E."/>
            <person name="Andersen M.R."/>
        </authorList>
    </citation>
    <scope>NUCLEOTIDE SEQUENCE [LARGE SCALE GENOMIC DNA]</scope>
    <source>
        <strain evidence="3 4">CBS 449.75</strain>
    </source>
</reference>
<sequence length="377" mass="41664">MSSATHTSCSRVLRIRRSDEADAHVLLHVCRSNVAALELNITATEGENPYAATVRQSQLKRFRAKQYQGSDEEWKDIVLHILGLPEEAAGKSDLLSGIEVSAAVNGSEDDGKELILTVRKRIQDITQKLGSLTLNQDDEQAIELFEWSNIAVARAESLEENFEALLDRYRTAEDTINSLNKQLEELISLKNLHEQQLMSDFVQLLNEKKLKVRNQQRLLASAKVDTESLSTMRKAMATDRSKPGATVRGSKRAAAAISDGDSDSEDGFEKMDVDKSNKQGDFKADEETDNEERSTPQPLEDEDTTTTDDEASAASAEGSERGDIRRRGLPKRSLQASPPPRRELPFARRTQKAAAPAESSPPCGPGQTGRETDDDEL</sequence>
<dbReference type="EMBL" id="JBFXLQ010000051">
    <property type="protein sequence ID" value="KAL2863454.1"/>
    <property type="molecule type" value="Genomic_DNA"/>
</dbReference>
<feature type="compositionally biased region" description="Acidic residues" evidence="2">
    <location>
        <begin position="299"/>
        <end position="311"/>
    </location>
</feature>
<dbReference type="PANTHER" id="PTHR42067:SF1">
    <property type="entry name" value="MITOTIC APPARATUS PROTEIN P62"/>
    <property type="match status" value="1"/>
</dbReference>
<keyword evidence="4" id="KW-1185">Reference proteome</keyword>
<feature type="coiled-coil region" evidence="1">
    <location>
        <begin position="155"/>
        <end position="196"/>
    </location>
</feature>
<evidence type="ECO:0008006" key="5">
    <source>
        <dbReference type="Google" id="ProtNLM"/>
    </source>
</evidence>
<gene>
    <name evidence="3" type="ORF">BJX67DRAFT_384611</name>
</gene>
<evidence type="ECO:0000313" key="4">
    <source>
        <dbReference type="Proteomes" id="UP001610432"/>
    </source>
</evidence>
<dbReference type="InterPro" id="IPR014751">
    <property type="entry name" value="XRCC4-like_C"/>
</dbReference>
<feature type="compositionally biased region" description="Basic and acidic residues" evidence="2">
    <location>
        <begin position="267"/>
        <end position="285"/>
    </location>
</feature>
<dbReference type="PANTHER" id="PTHR42067">
    <property type="entry name" value="YALI0C15378P"/>
    <property type="match status" value="1"/>
</dbReference>
<dbReference type="GeneID" id="98148763"/>
<organism evidence="3 4">
    <name type="scientific">Aspergillus lucknowensis</name>
    <dbReference type="NCBI Taxonomy" id="176173"/>
    <lineage>
        <taxon>Eukaryota</taxon>
        <taxon>Fungi</taxon>
        <taxon>Dikarya</taxon>
        <taxon>Ascomycota</taxon>
        <taxon>Pezizomycotina</taxon>
        <taxon>Eurotiomycetes</taxon>
        <taxon>Eurotiomycetidae</taxon>
        <taxon>Eurotiales</taxon>
        <taxon>Aspergillaceae</taxon>
        <taxon>Aspergillus</taxon>
        <taxon>Aspergillus subgen. Nidulantes</taxon>
    </lineage>
</organism>
<evidence type="ECO:0000313" key="3">
    <source>
        <dbReference type="EMBL" id="KAL2863454.1"/>
    </source>
</evidence>